<protein>
    <submittedName>
        <fullName evidence="1">Uncharacterized protein</fullName>
    </submittedName>
</protein>
<sequence length="33" mass="3825">MIELSLKLLIPPRELSSNVMLLFLPRCSILLRD</sequence>
<proteinExistence type="predicted"/>
<accession>A0A8S5S164</accession>
<organism evidence="1">
    <name type="scientific">Podoviridae sp. ct8Lf7</name>
    <dbReference type="NCBI Taxonomy" id="2827723"/>
    <lineage>
        <taxon>Viruses</taxon>
        <taxon>Duplodnaviria</taxon>
        <taxon>Heunggongvirae</taxon>
        <taxon>Uroviricota</taxon>
        <taxon>Caudoviricetes</taxon>
    </lineage>
</organism>
<evidence type="ECO:0000313" key="1">
    <source>
        <dbReference type="EMBL" id="DAF44673.1"/>
    </source>
</evidence>
<reference evidence="1" key="1">
    <citation type="journal article" date="2021" name="Proc. Natl. Acad. Sci. U.S.A.">
        <title>A Catalog of Tens of Thousands of Viruses from Human Metagenomes Reveals Hidden Associations with Chronic Diseases.</title>
        <authorList>
            <person name="Tisza M.J."/>
            <person name="Buck C.B."/>
        </authorList>
    </citation>
    <scope>NUCLEOTIDE SEQUENCE</scope>
    <source>
        <strain evidence="1">Ct8Lf7</strain>
    </source>
</reference>
<name>A0A8S5S164_9CAUD</name>
<dbReference type="EMBL" id="BK032511">
    <property type="protein sequence ID" value="DAF44673.1"/>
    <property type="molecule type" value="Genomic_DNA"/>
</dbReference>